<dbReference type="AlphaFoldDB" id="A0A7X7LX50"/>
<feature type="domain" description="4Fe-4S ferredoxin-type" evidence="8">
    <location>
        <begin position="259"/>
        <end position="287"/>
    </location>
</feature>
<keyword evidence="3" id="KW-0479">Metal-binding</keyword>
<dbReference type="GO" id="GO:0005886">
    <property type="term" value="C:plasma membrane"/>
    <property type="evidence" value="ECO:0007669"/>
    <property type="project" value="TreeGrafter"/>
</dbReference>
<feature type="transmembrane region" description="Helical" evidence="7">
    <location>
        <begin position="160"/>
        <end position="178"/>
    </location>
</feature>
<dbReference type="PANTHER" id="PTHR30176:SF3">
    <property type="entry name" value="FERREDOXIN-TYPE PROTEIN NAPH"/>
    <property type="match status" value="1"/>
</dbReference>
<keyword evidence="6" id="KW-0411">Iron-sulfur</keyword>
<dbReference type="InterPro" id="IPR017900">
    <property type="entry name" value="4Fe4S_Fe_S_CS"/>
</dbReference>
<feature type="transmembrane region" description="Helical" evidence="7">
    <location>
        <begin position="80"/>
        <end position="102"/>
    </location>
</feature>
<feature type="transmembrane region" description="Helical" evidence="7">
    <location>
        <begin position="40"/>
        <end position="60"/>
    </location>
</feature>
<organism evidence="9 10">
    <name type="scientific">Thauera phenolivorans</name>
    <dbReference type="NCBI Taxonomy" id="1792543"/>
    <lineage>
        <taxon>Bacteria</taxon>
        <taxon>Pseudomonadati</taxon>
        <taxon>Pseudomonadota</taxon>
        <taxon>Betaproteobacteria</taxon>
        <taxon>Rhodocyclales</taxon>
        <taxon>Zoogloeaceae</taxon>
        <taxon>Thauera</taxon>
    </lineage>
</organism>
<proteinExistence type="predicted"/>
<reference evidence="9 10" key="1">
    <citation type="journal article" date="2020" name="Biotechnol. Biofuels">
        <title>New insights from the biogas microbiome by comprehensive genome-resolved metagenomics of nearly 1600 species originating from multiple anaerobic digesters.</title>
        <authorList>
            <person name="Campanaro S."/>
            <person name="Treu L."/>
            <person name="Rodriguez-R L.M."/>
            <person name="Kovalovszki A."/>
            <person name="Ziels R.M."/>
            <person name="Maus I."/>
            <person name="Zhu X."/>
            <person name="Kougias P.G."/>
            <person name="Basile A."/>
            <person name="Luo G."/>
            <person name="Schluter A."/>
            <person name="Konstantinidis K.T."/>
            <person name="Angelidaki I."/>
        </authorList>
    </citation>
    <scope>NUCLEOTIDE SEQUENCE [LARGE SCALE GENOMIC DNA]</scope>
    <source>
        <strain evidence="9">AS06rmzACSIP_256</strain>
    </source>
</reference>
<feature type="transmembrane region" description="Helical" evidence="7">
    <location>
        <begin position="198"/>
        <end position="215"/>
    </location>
</feature>
<feature type="transmembrane region" description="Helical" evidence="7">
    <location>
        <begin position="343"/>
        <end position="361"/>
    </location>
</feature>
<evidence type="ECO:0000313" key="9">
    <source>
        <dbReference type="EMBL" id="NLF54873.1"/>
    </source>
</evidence>
<evidence type="ECO:0000256" key="4">
    <source>
        <dbReference type="ARBA" id="ARBA00022982"/>
    </source>
</evidence>
<dbReference type="Pfam" id="PF11614">
    <property type="entry name" value="FixG_C"/>
    <property type="match status" value="1"/>
</dbReference>
<evidence type="ECO:0000256" key="3">
    <source>
        <dbReference type="ARBA" id="ARBA00022723"/>
    </source>
</evidence>
<evidence type="ECO:0000256" key="1">
    <source>
        <dbReference type="ARBA" id="ARBA00022448"/>
    </source>
</evidence>
<evidence type="ECO:0000256" key="2">
    <source>
        <dbReference type="ARBA" id="ARBA00022485"/>
    </source>
</evidence>
<dbReference type="Pfam" id="PF13746">
    <property type="entry name" value="Fer4_18"/>
    <property type="match status" value="1"/>
</dbReference>
<dbReference type="PROSITE" id="PS00198">
    <property type="entry name" value="4FE4S_FER_1"/>
    <property type="match status" value="1"/>
</dbReference>
<keyword evidence="7" id="KW-0812">Transmembrane</keyword>
<evidence type="ECO:0000256" key="5">
    <source>
        <dbReference type="ARBA" id="ARBA00023004"/>
    </source>
</evidence>
<keyword evidence="1" id="KW-0813">Transport</keyword>
<keyword evidence="4" id="KW-0249">Electron transport</keyword>
<dbReference type="InterPro" id="IPR014116">
    <property type="entry name" value="Cyt_c_oxidase_cbb3_FixG"/>
</dbReference>
<dbReference type="PANTHER" id="PTHR30176">
    <property type="entry name" value="FERREDOXIN-TYPE PROTEIN NAPH"/>
    <property type="match status" value="1"/>
</dbReference>
<dbReference type="OrthoDB" id="9811700at2"/>
<comment type="caution">
    <text evidence="9">The sequence shown here is derived from an EMBL/GenBank/DDBJ whole genome shotgun (WGS) entry which is preliminary data.</text>
</comment>
<keyword evidence="7" id="KW-1133">Transmembrane helix</keyword>
<gene>
    <name evidence="9" type="primary">ccoG</name>
    <name evidence="9" type="ORF">GX576_10865</name>
</gene>
<dbReference type="InterPro" id="IPR032879">
    <property type="entry name" value="FixG_C"/>
</dbReference>
<sequence>MSNTSPKPQGADADASAQDTLYASRRKLYVRAVSGIFDNWRWALVWITQLIFYGLPWLQWNDRQAVLLHLVERKFYIFGWVFWPQDVIFLALLLIISAYALFFFTAIAGRLWCGYACPQTVYTEIFMWIERKIEGDHVRRQKLDQAPMSGEKAARRGLKFLAWGLVALWTGFTFVAYFSPLEELLQAARTLSFGPWELFWILFYGGFTYLFAGVMREQVCKYMCPYARFQGVMFDPDTLVITYDEGRGEPRGARKKGIDPRSVNKGDCIDCGICVQVCPTGIDIRDGLQYECIGCAACIDACDQVMDRMNYPRGLIRYSTENAIKKHWGAKDILVHVLRPRTLIYGTILALLCAGFVWGLATREPLRVDVIRDRAALAREVEGGMIENVYSLQVMNMSEQARSFHFSVSGLPGVTVDGENLIEIGPAATQSVTLRVLVPYDSGKPGANPIEFEVRADDDPSLSLREETTFLFPR</sequence>
<accession>A0A7X7LX50</accession>
<dbReference type="GO" id="GO:0051539">
    <property type="term" value="F:4 iron, 4 sulfur cluster binding"/>
    <property type="evidence" value="ECO:0007669"/>
    <property type="project" value="UniProtKB-KW"/>
</dbReference>
<dbReference type="Proteomes" id="UP000536534">
    <property type="component" value="Unassembled WGS sequence"/>
</dbReference>
<dbReference type="GO" id="GO:0046872">
    <property type="term" value="F:metal ion binding"/>
    <property type="evidence" value="ECO:0007669"/>
    <property type="project" value="UniProtKB-KW"/>
</dbReference>
<evidence type="ECO:0000313" key="10">
    <source>
        <dbReference type="Proteomes" id="UP000536534"/>
    </source>
</evidence>
<evidence type="ECO:0000256" key="7">
    <source>
        <dbReference type="SAM" id="Phobius"/>
    </source>
</evidence>
<dbReference type="PROSITE" id="PS51379">
    <property type="entry name" value="4FE4S_FER_2"/>
    <property type="match status" value="1"/>
</dbReference>
<keyword evidence="2" id="KW-0004">4Fe-4S</keyword>
<name>A0A7X7LX50_9RHOO</name>
<dbReference type="SUPFAM" id="SSF54862">
    <property type="entry name" value="4Fe-4S ferredoxins"/>
    <property type="match status" value="1"/>
</dbReference>
<dbReference type="Gene3D" id="2.60.40.10">
    <property type="entry name" value="Immunoglobulins"/>
    <property type="match status" value="1"/>
</dbReference>
<dbReference type="NCBIfam" id="TIGR02745">
    <property type="entry name" value="ccoG_rdxA_fixG"/>
    <property type="match status" value="1"/>
</dbReference>
<keyword evidence="5" id="KW-0408">Iron</keyword>
<dbReference type="Pfam" id="PF12801">
    <property type="entry name" value="Fer4_5"/>
    <property type="match status" value="1"/>
</dbReference>
<dbReference type="InterPro" id="IPR013783">
    <property type="entry name" value="Ig-like_fold"/>
</dbReference>
<dbReference type="RefSeq" id="WP_068806597.1">
    <property type="nucleotide sequence ID" value="NZ_MBFM01000003.1"/>
</dbReference>
<dbReference type="InterPro" id="IPR017896">
    <property type="entry name" value="4Fe4S_Fe-S-bd"/>
</dbReference>
<dbReference type="EMBL" id="JAAYYV010000291">
    <property type="protein sequence ID" value="NLF54873.1"/>
    <property type="molecule type" value="Genomic_DNA"/>
</dbReference>
<dbReference type="Gene3D" id="3.30.70.20">
    <property type="match status" value="1"/>
</dbReference>
<dbReference type="InterPro" id="IPR051684">
    <property type="entry name" value="Electron_Trans/Redox"/>
</dbReference>
<keyword evidence="7" id="KW-0472">Membrane</keyword>
<protein>
    <submittedName>
        <fullName evidence="9">Cytochrome c oxidase accessory protein CcoG</fullName>
    </submittedName>
</protein>
<evidence type="ECO:0000256" key="6">
    <source>
        <dbReference type="ARBA" id="ARBA00023014"/>
    </source>
</evidence>
<evidence type="ECO:0000259" key="8">
    <source>
        <dbReference type="PROSITE" id="PS51379"/>
    </source>
</evidence>